<evidence type="ECO:0000256" key="1">
    <source>
        <dbReference type="ARBA" id="ARBA00022614"/>
    </source>
</evidence>
<dbReference type="Gene3D" id="3.80.10.10">
    <property type="entry name" value="Ribonuclease Inhibitor"/>
    <property type="match status" value="2"/>
</dbReference>
<dbReference type="InterPro" id="IPR001611">
    <property type="entry name" value="Leu-rich_rpt"/>
</dbReference>
<keyword evidence="2" id="KW-0677">Repeat</keyword>
<dbReference type="EMBL" id="CP144745">
    <property type="protein sequence ID" value="WVZ54028.1"/>
    <property type="molecule type" value="Genomic_DNA"/>
</dbReference>
<organism evidence="5 6">
    <name type="scientific">Paspalum notatum var. saurae</name>
    <dbReference type="NCBI Taxonomy" id="547442"/>
    <lineage>
        <taxon>Eukaryota</taxon>
        <taxon>Viridiplantae</taxon>
        <taxon>Streptophyta</taxon>
        <taxon>Embryophyta</taxon>
        <taxon>Tracheophyta</taxon>
        <taxon>Spermatophyta</taxon>
        <taxon>Magnoliopsida</taxon>
        <taxon>Liliopsida</taxon>
        <taxon>Poales</taxon>
        <taxon>Poaceae</taxon>
        <taxon>PACMAD clade</taxon>
        <taxon>Panicoideae</taxon>
        <taxon>Andropogonodae</taxon>
        <taxon>Paspaleae</taxon>
        <taxon>Paspalinae</taxon>
        <taxon>Paspalum</taxon>
    </lineage>
</organism>
<evidence type="ECO:0000256" key="3">
    <source>
        <dbReference type="SAM" id="MobiDB-lite"/>
    </source>
</evidence>
<keyword evidence="1" id="KW-0433">Leucine-rich repeat</keyword>
<evidence type="ECO:0000313" key="6">
    <source>
        <dbReference type="Proteomes" id="UP001341281"/>
    </source>
</evidence>
<dbReference type="InterPro" id="IPR052941">
    <property type="entry name" value="StomDev_PlantInt_Reg"/>
</dbReference>
<sequence length="215" mass="23767">MSSCFPKGINKEENKQVPRRRIHPAEKSLSAVTSNSSASGNETDRLSLLDFKKPMPITLDPQQHALASWNDSTHFCSWEGVLCTLTSPRPAHQRNPLVAWPPPAAPDLRYPFLSNNTLQGRIPSFTDCSSLRVLWLHRNGLVGQFPEELPLGLRLLQISVNSLSGTIPTSLSNITTLTVISCAYNDLVGNIPDEFSALSNIQQLYTGRHEPLCSH</sequence>
<accession>A0AAQ3PU78</accession>
<dbReference type="Pfam" id="PF08263">
    <property type="entry name" value="LRRNT_2"/>
    <property type="match status" value="1"/>
</dbReference>
<dbReference type="InterPro" id="IPR013210">
    <property type="entry name" value="LRR_N_plant-typ"/>
</dbReference>
<feature type="region of interest" description="Disordered" evidence="3">
    <location>
        <begin position="1"/>
        <end position="43"/>
    </location>
</feature>
<proteinExistence type="predicted"/>
<keyword evidence="6" id="KW-1185">Reference proteome</keyword>
<dbReference type="PANTHER" id="PTHR48004:SF105">
    <property type="entry name" value="OS11G0173700 PROTEIN"/>
    <property type="match status" value="1"/>
</dbReference>
<dbReference type="AlphaFoldDB" id="A0AAQ3PU78"/>
<evidence type="ECO:0000259" key="4">
    <source>
        <dbReference type="Pfam" id="PF08263"/>
    </source>
</evidence>
<evidence type="ECO:0000313" key="5">
    <source>
        <dbReference type="EMBL" id="WVZ54028.1"/>
    </source>
</evidence>
<dbReference type="SUPFAM" id="SSF52058">
    <property type="entry name" value="L domain-like"/>
    <property type="match status" value="1"/>
</dbReference>
<gene>
    <name evidence="5" type="ORF">U9M48_004897</name>
</gene>
<feature type="domain" description="Leucine-rich repeat-containing N-terminal plant-type" evidence="4">
    <location>
        <begin position="42"/>
        <end position="84"/>
    </location>
</feature>
<dbReference type="InterPro" id="IPR032675">
    <property type="entry name" value="LRR_dom_sf"/>
</dbReference>
<dbReference type="PANTHER" id="PTHR48004">
    <property type="entry name" value="OS01G0149700 PROTEIN"/>
    <property type="match status" value="1"/>
</dbReference>
<name>A0AAQ3PU78_PASNO</name>
<feature type="compositionally biased region" description="Low complexity" evidence="3">
    <location>
        <begin position="28"/>
        <end position="39"/>
    </location>
</feature>
<reference evidence="5 6" key="1">
    <citation type="submission" date="2024-02" db="EMBL/GenBank/DDBJ databases">
        <title>High-quality chromosome-scale genome assembly of Pensacola bahiagrass (Paspalum notatum Flugge var. saurae).</title>
        <authorList>
            <person name="Vega J.M."/>
            <person name="Podio M."/>
            <person name="Orjuela J."/>
            <person name="Siena L.A."/>
            <person name="Pessino S.C."/>
            <person name="Combes M.C."/>
            <person name="Mariac C."/>
            <person name="Albertini E."/>
            <person name="Pupilli F."/>
            <person name="Ortiz J.P.A."/>
            <person name="Leblanc O."/>
        </authorList>
    </citation>
    <scope>NUCLEOTIDE SEQUENCE [LARGE SCALE GENOMIC DNA]</scope>
    <source>
        <strain evidence="5">R1</strain>
        <tissue evidence="5">Leaf</tissue>
    </source>
</reference>
<protein>
    <recommendedName>
        <fullName evidence="4">Leucine-rich repeat-containing N-terminal plant-type domain-containing protein</fullName>
    </recommendedName>
</protein>
<evidence type="ECO:0000256" key="2">
    <source>
        <dbReference type="ARBA" id="ARBA00022737"/>
    </source>
</evidence>
<dbReference type="Pfam" id="PF00560">
    <property type="entry name" value="LRR_1"/>
    <property type="match status" value="2"/>
</dbReference>
<dbReference type="Proteomes" id="UP001341281">
    <property type="component" value="Chromosome 01"/>
</dbReference>